<evidence type="ECO:0000256" key="2">
    <source>
        <dbReference type="ARBA" id="ARBA00022694"/>
    </source>
</evidence>
<evidence type="ECO:0000256" key="1">
    <source>
        <dbReference type="ARBA" id="ARBA00010409"/>
    </source>
</evidence>
<gene>
    <name evidence="7" type="ORF">PDIGIT_LOCUS7441</name>
</gene>
<dbReference type="SUPFAM" id="SSF48371">
    <property type="entry name" value="ARM repeat"/>
    <property type="match status" value="2"/>
</dbReference>
<dbReference type="Proteomes" id="UP001152607">
    <property type="component" value="Unassembled WGS sequence"/>
</dbReference>
<feature type="region of interest" description="Disordered" evidence="3">
    <location>
        <begin position="1487"/>
        <end position="1513"/>
    </location>
</feature>
<dbReference type="PANTHER" id="PTHR14387:SF0">
    <property type="entry name" value="DUF2428 DOMAIN-CONTAINING PROTEIN"/>
    <property type="match status" value="1"/>
</dbReference>
<dbReference type="InterPro" id="IPR056843">
    <property type="entry name" value="THADA-like_TPR"/>
</dbReference>
<protein>
    <recommendedName>
        <fullName evidence="9">DUF2428 domain-containing protein</fullName>
    </recommendedName>
</protein>
<evidence type="ECO:0000259" key="6">
    <source>
        <dbReference type="Pfam" id="PF25151"/>
    </source>
</evidence>
<name>A0A9W4XJM3_9PLEO</name>
<dbReference type="EMBL" id="CAOQHR010000005">
    <property type="protein sequence ID" value="CAI6334384.1"/>
    <property type="molecule type" value="Genomic_DNA"/>
</dbReference>
<evidence type="ECO:0000259" key="4">
    <source>
        <dbReference type="Pfam" id="PF10350"/>
    </source>
</evidence>
<keyword evidence="8" id="KW-1185">Reference proteome</keyword>
<feature type="domain" description="tRNA (32-2'-O)-methyltransferase regulator THADA-like TPR repeats region" evidence="5">
    <location>
        <begin position="314"/>
        <end position="568"/>
    </location>
</feature>
<dbReference type="Pfam" id="PF25150">
    <property type="entry name" value="TPR_Trm732"/>
    <property type="match status" value="1"/>
</dbReference>
<dbReference type="Pfam" id="PF25151">
    <property type="entry name" value="TPR_Trm732_C"/>
    <property type="match status" value="1"/>
</dbReference>
<feature type="compositionally biased region" description="Low complexity" evidence="3">
    <location>
        <begin position="466"/>
        <end position="475"/>
    </location>
</feature>
<dbReference type="InterPro" id="IPR051954">
    <property type="entry name" value="tRNA_methyltransferase_THADA"/>
</dbReference>
<dbReference type="OrthoDB" id="73997at2759"/>
<reference evidence="7" key="1">
    <citation type="submission" date="2023-01" db="EMBL/GenBank/DDBJ databases">
        <authorList>
            <person name="Van Ghelder C."/>
            <person name="Rancurel C."/>
        </authorList>
    </citation>
    <scope>NUCLEOTIDE SEQUENCE</scope>
    <source>
        <strain evidence="7">CNCM I-4278</strain>
    </source>
</reference>
<sequence length="1680" mass="186066">MADKIKTSPVPIPEGTLRELSRDLAGVIPDFSTTEPALGVKGLHAVLEPLFATADSPDLSQSYRAAAYNILCAIIDRCQSSTTQYARDALLDDTIWNRLFNIYLTRSDNAKSKSIRQVLLTLTNVLLKNPGEQSSLLQTRAVEVFLDIICERQDRVRVKPALQGLSHFLQKSVVTPSQLVESYADLLKRSPLKASNAQTASFQSLFKTFLAWIVHHDTSLSAGHVIRNFLAQYRQSLQTVNPDAEEKSIAFWIEPVVETLRVWSDRKQEFKTHVFPYCFQPHMKEYLQFLNYLQFDRYVASTSSLPSQLKSLSLVENSQANGSPEEFRLLLAAIETGKELGIVKDVDYRLSNSIEVHQNTISIPDSIFGGWLSHPEPEVRLAGLYLCVVSSAATRPVTGGVFSALKKNIIHLHADSDANFRRELLSYVQKLFDRLRGSTATLARQAAKTKTSGSERLPFPKEATEASSSSHASQSQDPLLDSLRFITWYLRVLEWDLRLEASYQRRITAVRALIVVLKSGIDPRVPRHLLSKGAQSQLSWVHGLSIPNPTLFRSLLDLMLDPFDDIRDASVSALQLCLEASPDAERKAALAKLPGFINRAEAMMLRTGRADQADGVARAYSLYFSSSSQITGNDSGLQSGLTTKFAILTHLNKQLKETLAIATENLSEAVNGRPVHGTFAAISYILDQENFYSDVDTLSTEEFGTWRDIHDQVLKGVESLWSCVWNILCADAPEGHVPEDLEEEVSLDTKEILSYSWRGLKEASVFLRVLITKCPIRKDQRALLDIEKVEKYGNLCFNQLVELRHRGAFSTVAQTFSAFCRRCASSEEPALRALPEKWYMETLATIQAKADTITRRSGGLPALMTGIVAAEPQPGGKLFSRAMQDLVKEASQDAESSNIEESRLPQVHALNCIKDFFMSSRLSVASEAYLGEGVELAARTLNSKIWPIRNCSLMLFKALIERLLGSDEAQDWKEREGVRSSRFSFDSYPTLIGIIQNLLDPEGPLKESLNTPDSNSPMDLHGAEGVFPALQILRQAAPPEENRPAILQSVTKLLGSPHWHMRDMAARTVTTLHHPHEYQQAIKTLLECYDQPTNTQHGSLLGAKYMLRRLLQSRVEHQVLTATIGSLDDVAEKHMSRRCPPNRSAFLELVGSCGVAMLNMPVNVATSAAWAQLTHKISIGSEYELGAHYEANSALFGQSVARVFFIDRVHFQCHEPNVPLTQDIGDALVFLAKDDVDTCLVSLDTLDELVQLKSPCAPVWPPPHLVQGLFRLILETKHIEVLSKAQEVLADALQHSNNLTFTEENVTPTLSTLESHCLNSAPSNKRSALRLLAHFVDQTHYLYPQHHQTLYPYIARYIRLLRRTIIDTNPFDDRFAAVQSIASLHHLWTMPRTTNPTSSLTLGLAFVLYDLLNDDDEEIRDAASTATLRLIHSSTSTPLEQRQVPILTSHYLASFLVKTFPMHPFLHKEVIRRLTLSESTTSLTPFSKTLQSSLNDPASSSSPPTTNDSNTSGAAQSANLLFATEKQNLYHDATLDAQLWSRVLSSIPPSSISPPLREDLALWTHDALLALLTAAREQGDGGQALGWCSKSNGDVCSLGLRGIFVAGVVVGWRGGLAGGKAGEEVRVLLGKLAGAGAQGGAEIAPIHLLWTHKATSLLQEHILTLLRGVSGVADELGFGL</sequence>
<feature type="region of interest" description="Disordered" evidence="3">
    <location>
        <begin position="444"/>
        <end position="475"/>
    </location>
</feature>
<dbReference type="PANTHER" id="PTHR14387">
    <property type="entry name" value="THADA/DEATH RECEPTOR INTERACTING PROTEIN"/>
    <property type="match status" value="1"/>
</dbReference>
<dbReference type="GO" id="GO:0005829">
    <property type="term" value="C:cytosol"/>
    <property type="evidence" value="ECO:0007669"/>
    <property type="project" value="TreeGrafter"/>
</dbReference>
<dbReference type="InterPro" id="IPR016024">
    <property type="entry name" value="ARM-type_fold"/>
</dbReference>
<feature type="domain" description="DUF2428" evidence="4">
    <location>
        <begin position="709"/>
        <end position="946"/>
    </location>
</feature>
<evidence type="ECO:0000256" key="3">
    <source>
        <dbReference type="SAM" id="MobiDB-lite"/>
    </source>
</evidence>
<keyword evidence="2" id="KW-0819">tRNA processing</keyword>
<dbReference type="Pfam" id="PF26523">
    <property type="entry name" value="Trm732_C"/>
    <property type="match status" value="1"/>
</dbReference>
<evidence type="ECO:0000259" key="5">
    <source>
        <dbReference type="Pfam" id="PF25150"/>
    </source>
</evidence>
<comment type="caution">
    <text evidence="7">The sequence shown here is derived from an EMBL/GenBank/DDBJ whole genome shotgun (WGS) entry which is preliminary data.</text>
</comment>
<evidence type="ECO:0000313" key="7">
    <source>
        <dbReference type="EMBL" id="CAI6334384.1"/>
    </source>
</evidence>
<evidence type="ECO:0008006" key="9">
    <source>
        <dbReference type="Google" id="ProtNLM"/>
    </source>
</evidence>
<feature type="domain" description="tRNA (32-2'-O)-methyltransferase regulator THADA-like C-terminal TPR repeats region" evidence="6">
    <location>
        <begin position="949"/>
        <end position="1105"/>
    </location>
</feature>
<dbReference type="InterPro" id="IPR019442">
    <property type="entry name" value="THADA/TRM732_DUF2428"/>
</dbReference>
<comment type="similarity">
    <text evidence="1">Belongs to the THADA family.</text>
</comment>
<dbReference type="Pfam" id="PF10350">
    <property type="entry name" value="DUF2428"/>
    <property type="match status" value="1"/>
</dbReference>
<evidence type="ECO:0000313" key="8">
    <source>
        <dbReference type="Proteomes" id="UP001152607"/>
    </source>
</evidence>
<dbReference type="InterPro" id="IPR056842">
    <property type="entry name" value="THADA-like_TPR_C"/>
</dbReference>
<organism evidence="7 8">
    <name type="scientific">Periconia digitata</name>
    <dbReference type="NCBI Taxonomy" id="1303443"/>
    <lineage>
        <taxon>Eukaryota</taxon>
        <taxon>Fungi</taxon>
        <taxon>Dikarya</taxon>
        <taxon>Ascomycota</taxon>
        <taxon>Pezizomycotina</taxon>
        <taxon>Dothideomycetes</taxon>
        <taxon>Pleosporomycetidae</taxon>
        <taxon>Pleosporales</taxon>
        <taxon>Massarineae</taxon>
        <taxon>Periconiaceae</taxon>
        <taxon>Periconia</taxon>
    </lineage>
</organism>
<feature type="compositionally biased region" description="Low complexity" evidence="3">
    <location>
        <begin position="1492"/>
        <end position="1512"/>
    </location>
</feature>
<proteinExistence type="inferred from homology"/>
<accession>A0A9W4XJM3</accession>
<feature type="compositionally biased region" description="Polar residues" evidence="3">
    <location>
        <begin position="444"/>
        <end position="454"/>
    </location>
</feature>
<dbReference type="GO" id="GO:0030488">
    <property type="term" value="P:tRNA methylation"/>
    <property type="evidence" value="ECO:0007669"/>
    <property type="project" value="TreeGrafter"/>
</dbReference>